<dbReference type="AlphaFoldDB" id="A0AAV7GHT1"/>
<dbReference type="InterPro" id="IPR055281">
    <property type="entry name" value="GIR1-2/SIED1"/>
</dbReference>
<accession>A0AAV7GHT1</accession>
<evidence type="ECO:0000256" key="1">
    <source>
        <dbReference type="SAM" id="MobiDB-lite"/>
    </source>
</evidence>
<comment type="caution">
    <text evidence="3">The sequence shown here is derived from an EMBL/GenBank/DDBJ whole genome shotgun (WGS) entry which is preliminary data.</text>
</comment>
<dbReference type="Proteomes" id="UP000775213">
    <property type="component" value="Unassembled WGS sequence"/>
</dbReference>
<proteinExistence type="predicted"/>
<name>A0AAV7GHT1_DENCH</name>
<evidence type="ECO:0000313" key="3">
    <source>
        <dbReference type="EMBL" id="KAH0455345.1"/>
    </source>
</evidence>
<dbReference type="PANTHER" id="PTHR33177">
    <property type="entry name" value="PUTATIVE-RELATED"/>
    <property type="match status" value="1"/>
</dbReference>
<gene>
    <name evidence="3" type="ORF">IEQ34_015377</name>
</gene>
<dbReference type="PANTHER" id="PTHR33177:SF70">
    <property type="entry name" value="OS03G0660700 PROTEIN"/>
    <property type="match status" value="1"/>
</dbReference>
<feature type="region of interest" description="Disordered" evidence="1">
    <location>
        <begin position="163"/>
        <end position="211"/>
    </location>
</feature>
<feature type="compositionally biased region" description="Basic and acidic residues" evidence="1">
    <location>
        <begin position="187"/>
        <end position="199"/>
    </location>
</feature>
<organism evidence="3 4">
    <name type="scientific">Dendrobium chrysotoxum</name>
    <name type="common">Orchid</name>
    <dbReference type="NCBI Taxonomy" id="161865"/>
    <lineage>
        <taxon>Eukaryota</taxon>
        <taxon>Viridiplantae</taxon>
        <taxon>Streptophyta</taxon>
        <taxon>Embryophyta</taxon>
        <taxon>Tracheophyta</taxon>
        <taxon>Spermatophyta</taxon>
        <taxon>Magnoliopsida</taxon>
        <taxon>Liliopsida</taxon>
        <taxon>Asparagales</taxon>
        <taxon>Orchidaceae</taxon>
        <taxon>Epidendroideae</taxon>
        <taxon>Malaxideae</taxon>
        <taxon>Dendrobiinae</taxon>
        <taxon>Dendrobium</taxon>
    </lineage>
</organism>
<evidence type="ECO:0000259" key="2">
    <source>
        <dbReference type="Pfam" id="PF24747"/>
    </source>
</evidence>
<reference evidence="3 4" key="1">
    <citation type="journal article" date="2021" name="Hortic Res">
        <title>Chromosome-scale assembly of the Dendrobium chrysotoxum genome enhances the understanding of orchid evolution.</title>
        <authorList>
            <person name="Zhang Y."/>
            <person name="Zhang G.Q."/>
            <person name="Zhang D."/>
            <person name="Liu X.D."/>
            <person name="Xu X.Y."/>
            <person name="Sun W.H."/>
            <person name="Yu X."/>
            <person name="Zhu X."/>
            <person name="Wang Z.W."/>
            <person name="Zhao X."/>
            <person name="Zhong W.Y."/>
            <person name="Chen H."/>
            <person name="Yin W.L."/>
            <person name="Huang T."/>
            <person name="Niu S.C."/>
            <person name="Liu Z.J."/>
        </authorList>
    </citation>
    <scope>NUCLEOTIDE SEQUENCE [LARGE SCALE GENOMIC DNA]</scope>
    <source>
        <strain evidence="3">Lindl</strain>
    </source>
</reference>
<protein>
    <recommendedName>
        <fullName evidence="2">GIR1-like zinc ribbon domain-containing protein</fullName>
    </recommendedName>
</protein>
<dbReference type="EMBL" id="JAGFBR010000014">
    <property type="protein sequence ID" value="KAH0455345.1"/>
    <property type="molecule type" value="Genomic_DNA"/>
</dbReference>
<feature type="domain" description="GIR1-like zinc ribbon" evidence="2">
    <location>
        <begin position="214"/>
        <end position="242"/>
    </location>
</feature>
<evidence type="ECO:0000313" key="4">
    <source>
        <dbReference type="Proteomes" id="UP000775213"/>
    </source>
</evidence>
<feature type="compositionally biased region" description="Low complexity" evidence="1">
    <location>
        <begin position="171"/>
        <end position="183"/>
    </location>
</feature>
<dbReference type="InterPro" id="IPR056440">
    <property type="entry name" value="Zn-ribbon_GIR1"/>
</dbReference>
<keyword evidence="4" id="KW-1185">Reference proteome</keyword>
<sequence>MFPLPLVGLTDRGAIRNPNPSGIRRRMMAAEVSSMVRGVSGYKEEGDGKRDLVTIDLLGGGKGLAGSGELGVELEVAVGWDRRLDQVKTGSDPVLRELHDLNLPPPPSGTGVVPEKSSSLDLSLSAISATRCAAPASAYRSVCTLEKVKSALERAERESRWGYRRRSDCGSSASPSSSTTSSSLKRRATEDTDLSEVHDSPPPPPSPAPTTGGMVAAGCPACLLYVLISTVDPRCPRCDSYVPIPALKKKPRIDLNCSSLQFY</sequence>
<dbReference type="Pfam" id="PF24747">
    <property type="entry name" value="Zn-ribbon_GIR1"/>
    <property type="match status" value="1"/>
</dbReference>